<dbReference type="Proteomes" id="UP000823790">
    <property type="component" value="Unassembled WGS sequence"/>
</dbReference>
<evidence type="ECO:0000256" key="5">
    <source>
        <dbReference type="PROSITE-ProRule" id="PRU10141"/>
    </source>
</evidence>
<dbReference type="PROSITE" id="PS50011">
    <property type="entry name" value="PROTEIN_KINASE_DOM"/>
    <property type="match status" value="1"/>
</dbReference>
<feature type="binding site" evidence="5">
    <location>
        <position position="115"/>
    </location>
    <ligand>
        <name>ATP</name>
        <dbReference type="ChEBI" id="CHEBI:30616"/>
    </ligand>
</feature>
<evidence type="ECO:0000256" key="1">
    <source>
        <dbReference type="ARBA" id="ARBA00022679"/>
    </source>
</evidence>
<sequence>MAGQLTDRYVEAKRIAMAAMDVHASARDALIGEHVGKDTELEREVRWMLEAIERTHTATLPFSPAAVPPDLSGQQAQATAPRNYRILRMLGEGGMGMVYLAERCDEGFTQQVALKFLNASAQGSPILHERFSQERRLLARLEHPGIARLLDGGVMDGGQPFLAMEYVEGRRIDEWCDAHTLSLNERIVLFLKVCDAVEFAHRNLVIHRDIKPANILVTADGVPKLLDFGIARLIEEGGQVLATATAAHALTLAYASPEQIEQQPLTTGADVYSLGVVLYQLIAGRRPYQHLVTPHLLSNAIIGGQVEAPSRSLRTAPANQRRASKSIPADVDAIVLKALRRQVSQRYATVAEFAQDLRHYLAHRPVKARRGRQWYRLRRYVQRNRWPLAAAGMVLAAVLAGLTASLLALAQTRQAQRLAEQRQHDLERMVDFQQSMLQSVDIDAMGHALTHDERIRVLARFDALGAHAIDRKQLEQALAGIDASGSASAALDTYVVSHALARLDHDFADSPLPAADMRQSLARVLLTIGSYAHAAEELRTVVKVRLQRLPAGDKALVSARADLADALYRGGQIDQAAQVYDAALPAAAALSPADPLQVAVLSGRARVLAAQGHLGQALNRQEALYAGLAPRLPATDEGLLRLRRDRVETLTQLGERSRARAELEYLVPLYRQAFGAEHPETLATTLTLARLLFSQENKYERSLALAQDVAAIRQRRLGADHPLTLQARALAASNEVRLALDPTTLAQVHARLDTIIQAYRRVLGSDNPQTLDAMTDMVRLLSKQDRYPEAIAMEREILAGRTRTLGPDHFSTLYARGSLASLLCGNGQYVEASKQGEQVLDALRRQLGEDHPMTLATYDLIGRIETSAGHWLRARDAHARALEGRARTLGDTDAHTIESASRLYVVLRKLDDAAGARHVLTTYLQPVIAMKPETLNAGMRSVREEAMEAVDDRASRLPASAGDN</sequence>
<dbReference type="SMART" id="SM00220">
    <property type="entry name" value="S_TKc"/>
    <property type="match status" value="1"/>
</dbReference>
<evidence type="ECO:0000256" key="3">
    <source>
        <dbReference type="ARBA" id="ARBA00022777"/>
    </source>
</evidence>
<dbReference type="Gene3D" id="3.30.200.20">
    <property type="entry name" value="Phosphorylase Kinase, domain 1"/>
    <property type="match status" value="1"/>
</dbReference>
<comment type="caution">
    <text evidence="8">The sequence shown here is derived from an EMBL/GenBank/DDBJ whole genome shotgun (WGS) entry which is preliminary data.</text>
</comment>
<evidence type="ECO:0000313" key="9">
    <source>
        <dbReference type="Proteomes" id="UP000823790"/>
    </source>
</evidence>
<reference evidence="8 9" key="1">
    <citation type="submission" date="2021-04" db="EMBL/GenBank/DDBJ databases">
        <authorList>
            <person name="Huq M.A."/>
        </authorList>
    </citation>
    <scope>NUCLEOTIDE SEQUENCE [LARGE SCALE GENOMIC DNA]</scope>
    <source>
        <strain evidence="8 9">MAH-13</strain>
    </source>
</reference>
<organism evidence="8 9">
    <name type="scientific">Frateuria flava</name>
    <dbReference type="NCBI Taxonomy" id="2821489"/>
    <lineage>
        <taxon>Bacteria</taxon>
        <taxon>Pseudomonadati</taxon>
        <taxon>Pseudomonadota</taxon>
        <taxon>Gammaproteobacteria</taxon>
        <taxon>Lysobacterales</taxon>
        <taxon>Rhodanobacteraceae</taxon>
        <taxon>Frateuria</taxon>
    </lineage>
</organism>
<keyword evidence="3 8" id="KW-0418">Kinase</keyword>
<accession>A0ABS4DL58</accession>
<evidence type="ECO:0000259" key="7">
    <source>
        <dbReference type="PROSITE" id="PS50011"/>
    </source>
</evidence>
<dbReference type="GO" id="GO:0016301">
    <property type="term" value="F:kinase activity"/>
    <property type="evidence" value="ECO:0007669"/>
    <property type="project" value="UniProtKB-KW"/>
</dbReference>
<proteinExistence type="predicted"/>
<feature type="transmembrane region" description="Helical" evidence="6">
    <location>
        <begin position="386"/>
        <end position="410"/>
    </location>
</feature>
<feature type="domain" description="Protein kinase" evidence="7">
    <location>
        <begin position="84"/>
        <end position="361"/>
    </location>
</feature>
<dbReference type="Pfam" id="PF13374">
    <property type="entry name" value="TPR_10"/>
    <property type="match status" value="2"/>
</dbReference>
<protein>
    <submittedName>
        <fullName evidence="8">Protein kinase</fullName>
    </submittedName>
</protein>
<dbReference type="Pfam" id="PF00069">
    <property type="entry name" value="Pkinase"/>
    <property type="match status" value="1"/>
</dbReference>
<dbReference type="RefSeq" id="WP_209617164.1">
    <property type="nucleotide sequence ID" value="NZ_JAGJRS010000013.1"/>
</dbReference>
<dbReference type="InterPro" id="IPR011990">
    <property type="entry name" value="TPR-like_helical_dom_sf"/>
</dbReference>
<gene>
    <name evidence="8" type="ORF">J7I44_05665</name>
</gene>
<dbReference type="InterPro" id="IPR000719">
    <property type="entry name" value="Prot_kinase_dom"/>
</dbReference>
<keyword evidence="9" id="KW-1185">Reference proteome</keyword>
<keyword evidence="6" id="KW-0812">Transmembrane</keyword>
<dbReference type="Gene3D" id="1.25.40.10">
    <property type="entry name" value="Tetratricopeptide repeat domain"/>
    <property type="match status" value="3"/>
</dbReference>
<name>A0ABS4DL58_9GAMM</name>
<dbReference type="SUPFAM" id="SSF56112">
    <property type="entry name" value="Protein kinase-like (PK-like)"/>
    <property type="match status" value="1"/>
</dbReference>
<dbReference type="PROSITE" id="PS00108">
    <property type="entry name" value="PROTEIN_KINASE_ST"/>
    <property type="match status" value="1"/>
</dbReference>
<keyword evidence="2 5" id="KW-0547">Nucleotide-binding</keyword>
<evidence type="ECO:0000256" key="2">
    <source>
        <dbReference type="ARBA" id="ARBA00022741"/>
    </source>
</evidence>
<keyword evidence="6" id="KW-1133">Transmembrane helix</keyword>
<evidence type="ECO:0000256" key="4">
    <source>
        <dbReference type="ARBA" id="ARBA00022840"/>
    </source>
</evidence>
<dbReference type="PROSITE" id="PS00107">
    <property type="entry name" value="PROTEIN_KINASE_ATP"/>
    <property type="match status" value="1"/>
</dbReference>
<dbReference type="Gene3D" id="1.10.510.10">
    <property type="entry name" value="Transferase(Phosphotransferase) domain 1"/>
    <property type="match status" value="1"/>
</dbReference>
<dbReference type="PANTHER" id="PTHR43289">
    <property type="entry name" value="MITOGEN-ACTIVATED PROTEIN KINASE KINASE KINASE 20-RELATED"/>
    <property type="match status" value="1"/>
</dbReference>
<keyword evidence="1" id="KW-0808">Transferase</keyword>
<evidence type="ECO:0000313" key="8">
    <source>
        <dbReference type="EMBL" id="MBP1473777.1"/>
    </source>
</evidence>
<keyword evidence="4 5" id="KW-0067">ATP-binding</keyword>
<evidence type="ECO:0000256" key="6">
    <source>
        <dbReference type="SAM" id="Phobius"/>
    </source>
</evidence>
<dbReference type="InterPro" id="IPR017441">
    <property type="entry name" value="Protein_kinase_ATP_BS"/>
</dbReference>
<dbReference type="InterPro" id="IPR011009">
    <property type="entry name" value="Kinase-like_dom_sf"/>
</dbReference>
<dbReference type="SUPFAM" id="SSF48452">
    <property type="entry name" value="TPR-like"/>
    <property type="match status" value="2"/>
</dbReference>
<dbReference type="Pfam" id="PF13424">
    <property type="entry name" value="TPR_12"/>
    <property type="match status" value="1"/>
</dbReference>
<dbReference type="InterPro" id="IPR008271">
    <property type="entry name" value="Ser/Thr_kinase_AS"/>
</dbReference>
<dbReference type="EMBL" id="JAGJRS010000013">
    <property type="protein sequence ID" value="MBP1473777.1"/>
    <property type="molecule type" value="Genomic_DNA"/>
</dbReference>
<dbReference type="CDD" id="cd14014">
    <property type="entry name" value="STKc_PknB_like"/>
    <property type="match status" value="1"/>
</dbReference>
<dbReference type="PANTHER" id="PTHR43289:SF34">
    <property type="entry name" value="SERINE_THREONINE-PROTEIN KINASE YBDM-RELATED"/>
    <property type="match status" value="1"/>
</dbReference>
<keyword evidence="6" id="KW-0472">Membrane</keyword>